<dbReference type="Proteomes" id="UP000014227">
    <property type="component" value="Chromosome I"/>
</dbReference>
<evidence type="ECO:0000313" key="2">
    <source>
        <dbReference type="EMBL" id="CCW36518.1"/>
    </source>
</evidence>
<dbReference type="InParanoid" id="S0F052"/>
<dbReference type="KEGG" id="ccz:CCALI_02729"/>
<feature type="transmembrane region" description="Helical" evidence="1">
    <location>
        <begin position="66"/>
        <end position="91"/>
    </location>
</feature>
<reference evidence="3" key="1">
    <citation type="submission" date="2013-03" db="EMBL/GenBank/DDBJ databases">
        <title>Genome sequence of Chthonomonas calidirosea, the first sequenced genome from the Armatimonadetes phylum (formally candidate division OP10).</title>
        <authorList>
            <person name="Lee K.C.Y."/>
            <person name="Morgan X.C."/>
            <person name="Dunfield P.F."/>
            <person name="Tamas I."/>
            <person name="Houghton K.M."/>
            <person name="Vyssotski M."/>
            <person name="Ryan J.L.J."/>
            <person name="Lagutin K."/>
            <person name="McDonald I.R."/>
            <person name="Stott M.B."/>
        </authorList>
    </citation>
    <scope>NUCLEOTIDE SEQUENCE [LARGE SCALE GENOMIC DNA]</scope>
    <source>
        <strain evidence="3">DSM 23976 / ICMP 18418 / T49</strain>
    </source>
</reference>
<evidence type="ECO:0000256" key="1">
    <source>
        <dbReference type="SAM" id="Phobius"/>
    </source>
</evidence>
<dbReference type="OrthoDB" id="9810209at2"/>
<name>S0F052_CHTCT</name>
<feature type="transmembrane region" description="Helical" evidence="1">
    <location>
        <begin position="313"/>
        <end position="334"/>
    </location>
</feature>
<feature type="transmembrane region" description="Helical" evidence="1">
    <location>
        <begin position="378"/>
        <end position="400"/>
    </location>
</feature>
<keyword evidence="1" id="KW-0812">Transmembrane</keyword>
<dbReference type="AlphaFoldDB" id="S0F052"/>
<evidence type="ECO:0000313" key="3">
    <source>
        <dbReference type="Proteomes" id="UP000014227"/>
    </source>
</evidence>
<keyword evidence="1" id="KW-1133">Transmembrane helix</keyword>
<keyword evidence="3" id="KW-1185">Reference proteome</keyword>
<dbReference type="HOGENOM" id="CLU_680948_0_0_0"/>
<dbReference type="STRING" id="454171.CP488_01359"/>
<gene>
    <name evidence="2" type="ORF">CCALI_02729</name>
</gene>
<keyword evidence="1" id="KW-0472">Membrane</keyword>
<feature type="transmembrane region" description="Helical" evidence="1">
    <location>
        <begin position="98"/>
        <end position="118"/>
    </location>
</feature>
<sequence length="404" mass="45243">MMAKNGSESTRPVWLSDNVVTFLQRVFLTTTLIALLLIGYLLYGLLSGRLADAAQSTPEAKAHAMWLVQNLSLGIDIVLPVAILTGCVLFLESEVTPIVLLLLSGFFAYGVNFLIDYLSANNARIKYGPLSAAALSEVRNVATMLLVPGILLFLRETFRRIRDARYRQDLLQVKYGGDVKKENVPRALIGALAKCWQLPYCRSSIRVRCPIYLARTRCWRERVGCMCEESIVILAMGKKDRDEEAPQETKSGFTPIGDLITKHEAESQKQIPTRKGPRGVRIPVNPYLSAAQKRERCRRCIIYQEHERQKYQLVSSLVIVAVPIVVVLNFNLLLNWMTSLLQELDVLIGKLSFIPGGTPEPLVHVTNQLTDSTLMEGILVICLVLLALSAVLRGLEYLFFNLQI</sequence>
<proteinExistence type="predicted"/>
<dbReference type="RefSeq" id="WP_016484026.1">
    <property type="nucleotide sequence ID" value="NC_021487.1"/>
</dbReference>
<feature type="transmembrane region" description="Helical" evidence="1">
    <location>
        <begin position="138"/>
        <end position="158"/>
    </location>
</feature>
<accession>S0F052</accession>
<feature type="transmembrane region" description="Helical" evidence="1">
    <location>
        <begin position="26"/>
        <end position="46"/>
    </location>
</feature>
<dbReference type="PATRIC" id="fig|1303518.3.peg.2833"/>
<organism evidence="2 3">
    <name type="scientific">Chthonomonas calidirosea (strain DSM 23976 / ICMP 18418 / T49)</name>
    <dbReference type="NCBI Taxonomy" id="1303518"/>
    <lineage>
        <taxon>Bacteria</taxon>
        <taxon>Bacillati</taxon>
        <taxon>Armatimonadota</taxon>
        <taxon>Chthonomonadia</taxon>
        <taxon>Chthonomonadales</taxon>
        <taxon>Chthonomonadaceae</taxon>
        <taxon>Chthonomonas</taxon>
    </lineage>
</organism>
<dbReference type="EMBL" id="HF951689">
    <property type="protein sequence ID" value="CCW36518.1"/>
    <property type="molecule type" value="Genomic_DNA"/>
</dbReference>
<protein>
    <submittedName>
        <fullName evidence="2">Uncharacterized protein</fullName>
    </submittedName>
</protein>